<gene>
    <name evidence="1" type="ORF">NUW54_g6884</name>
</gene>
<protein>
    <submittedName>
        <fullName evidence="1">Uncharacterized protein</fullName>
    </submittedName>
</protein>
<accession>A0ACC1PUC6</accession>
<keyword evidence="2" id="KW-1185">Reference proteome</keyword>
<proteinExistence type="predicted"/>
<dbReference type="Proteomes" id="UP001144978">
    <property type="component" value="Unassembled WGS sequence"/>
</dbReference>
<reference evidence="1" key="1">
    <citation type="submission" date="2022-08" db="EMBL/GenBank/DDBJ databases">
        <title>Genome Sequence of Pycnoporus sanguineus.</title>
        <authorList>
            <person name="Buettner E."/>
        </authorList>
    </citation>
    <scope>NUCLEOTIDE SEQUENCE</scope>
    <source>
        <strain evidence="1">CG-C14</strain>
    </source>
</reference>
<organism evidence="1 2">
    <name type="scientific">Trametes sanguinea</name>
    <dbReference type="NCBI Taxonomy" id="158606"/>
    <lineage>
        <taxon>Eukaryota</taxon>
        <taxon>Fungi</taxon>
        <taxon>Dikarya</taxon>
        <taxon>Basidiomycota</taxon>
        <taxon>Agaricomycotina</taxon>
        <taxon>Agaricomycetes</taxon>
        <taxon>Polyporales</taxon>
        <taxon>Polyporaceae</taxon>
        <taxon>Trametes</taxon>
    </lineage>
</organism>
<name>A0ACC1PUC6_9APHY</name>
<evidence type="ECO:0000313" key="2">
    <source>
        <dbReference type="Proteomes" id="UP001144978"/>
    </source>
</evidence>
<comment type="caution">
    <text evidence="1">The sequence shown here is derived from an EMBL/GenBank/DDBJ whole genome shotgun (WGS) entry which is preliminary data.</text>
</comment>
<evidence type="ECO:0000313" key="1">
    <source>
        <dbReference type="EMBL" id="KAJ2999758.1"/>
    </source>
</evidence>
<dbReference type="EMBL" id="JANSHE010001897">
    <property type="protein sequence ID" value="KAJ2999758.1"/>
    <property type="molecule type" value="Genomic_DNA"/>
</dbReference>
<sequence length="164" mass="18336">MNVPDLSGLNIILCRNFHQFSPVVVSLREALYQPLDFKQDSPDCLLGRKLYEEFTTVIILKEQMRISDPTWQEFSDAPAVWQCRTKTHQHVTVSVGGKCSPRRSPANGEREQEEAQRTDDESEPEVLTIGVIGQPNVGKSSLLNALFGAHKVKASRTPGKVSFI</sequence>